<dbReference type="GO" id="GO:0000428">
    <property type="term" value="C:DNA-directed RNA polymerase complex"/>
    <property type="evidence" value="ECO:0007669"/>
    <property type="project" value="UniProtKB-KW"/>
</dbReference>
<dbReference type="PANTHER" id="PTHR32248:SF4">
    <property type="entry name" value="RNA POLYMERASE SIGMA-54 FACTOR"/>
    <property type="match status" value="1"/>
</dbReference>
<evidence type="ECO:0000256" key="6">
    <source>
        <dbReference type="ARBA" id="ARBA00023082"/>
    </source>
</evidence>
<keyword evidence="6" id="KW-0731">Sigma factor</keyword>
<dbReference type="STRING" id="426703.SAMN04488100_1542"/>
<dbReference type="Proteomes" id="UP000321425">
    <property type="component" value="Unassembled WGS sequence"/>
</dbReference>
<dbReference type="InterPro" id="IPR007046">
    <property type="entry name" value="RNA_pol_sigma_54_core-bd"/>
</dbReference>
<feature type="domain" description="RNA polymerase sigma factor 54 DNA-binding" evidence="9">
    <location>
        <begin position="271"/>
        <end position="425"/>
    </location>
</feature>
<feature type="domain" description="RNA polymerase sigma factor 54 core-binding" evidence="10">
    <location>
        <begin position="70"/>
        <end position="257"/>
    </location>
</feature>
<evidence type="ECO:0000313" key="11">
    <source>
        <dbReference type="EMBL" id="GEK88709.1"/>
    </source>
</evidence>
<dbReference type="GO" id="GO:0001216">
    <property type="term" value="F:DNA-binding transcription activator activity"/>
    <property type="evidence" value="ECO:0007669"/>
    <property type="project" value="InterPro"/>
</dbReference>
<keyword evidence="3" id="KW-0808">Transferase</keyword>
<evidence type="ECO:0000256" key="4">
    <source>
        <dbReference type="ARBA" id="ARBA00022695"/>
    </source>
</evidence>
<evidence type="ECO:0000256" key="7">
    <source>
        <dbReference type="ARBA" id="ARBA00023125"/>
    </source>
</evidence>
<dbReference type="GO" id="GO:0006352">
    <property type="term" value="P:DNA-templated transcription initiation"/>
    <property type="evidence" value="ECO:0007669"/>
    <property type="project" value="InterPro"/>
</dbReference>
<dbReference type="EMBL" id="BJUX01000006">
    <property type="protein sequence ID" value="GEK88709.1"/>
    <property type="molecule type" value="Genomic_DNA"/>
</dbReference>
<keyword evidence="5" id="KW-0805">Transcription regulation</keyword>
<dbReference type="RefSeq" id="WP_091490133.1">
    <property type="nucleotide sequence ID" value="NZ_BJUX01000006.1"/>
</dbReference>
<evidence type="ECO:0000256" key="1">
    <source>
        <dbReference type="ARBA" id="ARBA00008798"/>
    </source>
</evidence>
<evidence type="ECO:0000313" key="12">
    <source>
        <dbReference type="EMBL" id="SEM33952.1"/>
    </source>
</evidence>
<dbReference type="InterPro" id="IPR007634">
    <property type="entry name" value="RNA_pol_sigma_54_DNA-bd"/>
</dbReference>
<keyword evidence="8" id="KW-0804">Transcription</keyword>
<name>A0A1H7XJ65_9LACT</name>
<evidence type="ECO:0000313" key="14">
    <source>
        <dbReference type="Proteomes" id="UP000321425"/>
    </source>
</evidence>
<dbReference type="PRINTS" id="PR00045">
    <property type="entry name" value="SIGMA54FCT"/>
</dbReference>
<dbReference type="PROSITE" id="PS50044">
    <property type="entry name" value="SIGMA54_3"/>
    <property type="match status" value="1"/>
</dbReference>
<dbReference type="NCBIfam" id="TIGR02395">
    <property type="entry name" value="rpoN_sigma"/>
    <property type="match status" value="1"/>
</dbReference>
<dbReference type="InterPro" id="IPR038709">
    <property type="entry name" value="RpoN_core-bd_sf"/>
</dbReference>
<dbReference type="Pfam" id="PF04552">
    <property type="entry name" value="Sigma54_DBD"/>
    <property type="match status" value="1"/>
</dbReference>
<evidence type="ECO:0000256" key="2">
    <source>
        <dbReference type="ARBA" id="ARBA00022478"/>
    </source>
</evidence>
<dbReference type="GO" id="GO:0016779">
    <property type="term" value="F:nucleotidyltransferase activity"/>
    <property type="evidence" value="ECO:0007669"/>
    <property type="project" value="UniProtKB-KW"/>
</dbReference>
<comment type="similarity">
    <text evidence="1">Belongs to the sigma-54 factor family.</text>
</comment>
<evidence type="ECO:0000259" key="9">
    <source>
        <dbReference type="Pfam" id="PF04552"/>
    </source>
</evidence>
<dbReference type="Gene3D" id="1.10.10.1330">
    <property type="entry name" value="RNA polymerase sigma-54 factor, core-binding domain"/>
    <property type="match status" value="1"/>
</dbReference>
<keyword evidence="7" id="KW-0238">DNA-binding</keyword>
<evidence type="ECO:0000256" key="8">
    <source>
        <dbReference type="ARBA" id="ARBA00023163"/>
    </source>
</evidence>
<dbReference type="PANTHER" id="PTHR32248">
    <property type="entry name" value="RNA POLYMERASE SIGMA-54 FACTOR"/>
    <property type="match status" value="1"/>
</dbReference>
<dbReference type="GO" id="GO:0016987">
    <property type="term" value="F:sigma factor activity"/>
    <property type="evidence" value="ECO:0007669"/>
    <property type="project" value="UniProtKB-KW"/>
</dbReference>
<dbReference type="Gene3D" id="1.10.10.60">
    <property type="entry name" value="Homeodomain-like"/>
    <property type="match status" value="1"/>
</dbReference>
<dbReference type="Pfam" id="PF04963">
    <property type="entry name" value="Sigma54_CBD"/>
    <property type="match status" value="1"/>
</dbReference>
<organism evidence="12 13">
    <name type="scientific">Alkalibacterium putridalgicola</name>
    <dbReference type="NCBI Taxonomy" id="426703"/>
    <lineage>
        <taxon>Bacteria</taxon>
        <taxon>Bacillati</taxon>
        <taxon>Bacillota</taxon>
        <taxon>Bacilli</taxon>
        <taxon>Lactobacillales</taxon>
        <taxon>Carnobacteriaceae</taxon>
        <taxon>Alkalibacterium</taxon>
    </lineage>
</organism>
<accession>A0A1H7XJ65</accession>
<keyword evidence="14" id="KW-1185">Reference proteome</keyword>
<dbReference type="InterPro" id="IPR000394">
    <property type="entry name" value="RNA_pol_sigma_54"/>
</dbReference>
<protein>
    <submittedName>
        <fullName evidence="11">RNA polymerase sigma-54 factor</fullName>
    </submittedName>
    <submittedName>
        <fullName evidence="12">RNA polymerase, sigma 54 subunit, RpoN/SigL</fullName>
    </submittedName>
</protein>
<keyword evidence="4" id="KW-0548">Nucleotidyltransferase</keyword>
<keyword evidence="2" id="KW-0240">DNA-directed RNA polymerase</keyword>
<dbReference type="AlphaFoldDB" id="A0A1H7XJ65"/>
<dbReference type="Pfam" id="PF00309">
    <property type="entry name" value="Sigma54_AID"/>
    <property type="match status" value="1"/>
</dbReference>
<dbReference type="PIRSF" id="PIRSF000774">
    <property type="entry name" value="RpoN"/>
    <property type="match status" value="1"/>
</dbReference>
<reference evidence="12 13" key="1">
    <citation type="submission" date="2016-10" db="EMBL/GenBank/DDBJ databases">
        <authorList>
            <person name="de Groot N.N."/>
        </authorList>
    </citation>
    <scope>NUCLEOTIDE SEQUENCE [LARGE SCALE GENOMIC DNA]</scope>
    <source>
        <strain evidence="12 13">DSM 19182</strain>
    </source>
</reference>
<evidence type="ECO:0000256" key="3">
    <source>
        <dbReference type="ARBA" id="ARBA00022679"/>
    </source>
</evidence>
<dbReference type="GO" id="GO:0003677">
    <property type="term" value="F:DNA binding"/>
    <property type="evidence" value="ECO:0007669"/>
    <property type="project" value="UniProtKB-KW"/>
</dbReference>
<sequence>MEFRHQPQQLQKQKQSYIPNLMQGVHLLQLNRIELSTYLSNQILENPFVDMPEQESRLIQTAINETASTIEQTTASQPSLFDFLKEQIELFYRKTYLRELLFWWVNQLDHRGYVTKTIEEAMDETGAASVELLDALTLLQQLDPPGVGARDLKECLLLQTERLDFAPSIAYIVIEENLESLINKKWSSLAQTYDVTEADIKEVYQFIKKLTPSPGEAYQASYTPFVLPELSVSIDKDELVISETKYKTPLVSFNQSYFKELSSSDDPQLKSYIKEKKKEYDILQTSLEKRKETILRVGTAIVMHQHTYFKDADAPLVPLQLTDLAEELHLNQSTISRAVRETYIETPYGSKELKTFLSRRSSQSELSKDHILQALQNLIQSEDKAKPLSDQAISDALKAENMTLSRRGVTKYRKQLDIPSSKQRKE</sequence>
<dbReference type="OrthoDB" id="9814402at2"/>
<reference evidence="11 14" key="2">
    <citation type="submission" date="2019-07" db="EMBL/GenBank/DDBJ databases">
        <title>Whole genome shotgun sequence of Alkalibacterium putridalgicola NBRC 103243.</title>
        <authorList>
            <person name="Hosoyama A."/>
            <person name="Uohara A."/>
            <person name="Ohji S."/>
            <person name="Ichikawa N."/>
        </authorList>
    </citation>
    <scope>NUCLEOTIDE SEQUENCE [LARGE SCALE GENOMIC DNA]</scope>
    <source>
        <strain evidence="11 14">NBRC 103243</strain>
    </source>
</reference>
<proteinExistence type="inferred from homology"/>
<evidence type="ECO:0000313" key="13">
    <source>
        <dbReference type="Proteomes" id="UP000198548"/>
    </source>
</evidence>
<evidence type="ECO:0000259" key="10">
    <source>
        <dbReference type="Pfam" id="PF04963"/>
    </source>
</evidence>
<evidence type="ECO:0000256" key="5">
    <source>
        <dbReference type="ARBA" id="ARBA00023015"/>
    </source>
</evidence>
<gene>
    <name evidence="11" type="primary">rpoN</name>
    <name evidence="11" type="ORF">APU01nite_07480</name>
    <name evidence="12" type="ORF">SAMN04488100_1542</name>
</gene>
<dbReference type="EMBL" id="FOBL01000054">
    <property type="protein sequence ID" value="SEM33952.1"/>
    <property type="molecule type" value="Genomic_DNA"/>
</dbReference>
<dbReference type="Proteomes" id="UP000198548">
    <property type="component" value="Unassembled WGS sequence"/>
</dbReference>